<evidence type="ECO:0000259" key="10">
    <source>
        <dbReference type="PROSITE" id="PS50157"/>
    </source>
</evidence>
<dbReference type="EMBL" id="ML737926">
    <property type="protein sequence ID" value="KAE8358110.1"/>
    <property type="molecule type" value="Genomic_DNA"/>
</dbReference>
<feature type="compositionally biased region" description="Polar residues" evidence="8">
    <location>
        <begin position="109"/>
        <end position="119"/>
    </location>
</feature>
<feature type="domain" description="Zn(2)-C6 fungal-type" evidence="9">
    <location>
        <begin position="70"/>
        <end position="99"/>
    </location>
</feature>
<evidence type="ECO:0000256" key="7">
    <source>
        <dbReference type="PROSITE-ProRule" id="PRU00042"/>
    </source>
</evidence>
<feature type="domain" description="C2H2-type" evidence="10">
    <location>
        <begin position="6"/>
        <end position="35"/>
    </location>
</feature>
<protein>
    <recommendedName>
        <fullName evidence="13">C2H2 type zinc finger domain protein</fullName>
    </recommendedName>
</protein>
<feature type="domain" description="C2H2-type" evidence="10">
    <location>
        <begin position="36"/>
        <end position="64"/>
    </location>
</feature>
<dbReference type="PROSITE" id="PS50157">
    <property type="entry name" value="ZINC_FINGER_C2H2_2"/>
    <property type="match status" value="2"/>
</dbReference>
<keyword evidence="3" id="KW-0805">Transcription regulation</keyword>
<proteinExistence type="predicted"/>
<dbReference type="GO" id="GO:0009893">
    <property type="term" value="P:positive regulation of metabolic process"/>
    <property type="evidence" value="ECO:0007669"/>
    <property type="project" value="UniProtKB-ARBA"/>
</dbReference>
<evidence type="ECO:0000256" key="4">
    <source>
        <dbReference type="ARBA" id="ARBA00023125"/>
    </source>
</evidence>
<evidence type="ECO:0000259" key="9">
    <source>
        <dbReference type="PROSITE" id="PS50048"/>
    </source>
</evidence>
<dbReference type="Gene3D" id="4.10.240.10">
    <property type="entry name" value="Zn(2)-C6 fungal-type DNA-binding domain"/>
    <property type="match status" value="1"/>
</dbReference>
<accession>A0A5N6ZPK0</accession>
<dbReference type="SMART" id="SM00355">
    <property type="entry name" value="ZnF_C2H2"/>
    <property type="match status" value="2"/>
</dbReference>
<evidence type="ECO:0000313" key="12">
    <source>
        <dbReference type="Proteomes" id="UP000326268"/>
    </source>
</evidence>
<dbReference type="Pfam" id="PF04082">
    <property type="entry name" value="Fungal_trans"/>
    <property type="match status" value="1"/>
</dbReference>
<dbReference type="GO" id="GO:0008270">
    <property type="term" value="F:zinc ion binding"/>
    <property type="evidence" value="ECO:0007669"/>
    <property type="project" value="UniProtKB-KW"/>
</dbReference>
<organism evidence="11 12">
    <name type="scientific">Aspergillus caelatus</name>
    <dbReference type="NCBI Taxonomy" id="61420"/>
    <lineage>
        <taxon>Eukaryota</taxon>
        <taxon>Fungi</taxon>
        <taxon>Dikarya</taxon>
        <taxon>Ascomycota</taxon>
        <taxon>Pezizomycotina</taxon>
        <taxon>Eurotiomycetes</taxon>
        <taxon>Eurotiomycetidae</taxon>
        <taxon>Eurotiales</taxon>
        <taxon>Aspergillaceae</taxon>
        <taxon>Aspergillus</taxon>
        <taxon>Aspergillus subgen. Circumdati</taxon>
    </lineage>
</organism>
<dbReference type="PROSITE" id="PS00028">
    <property type="entry name" value="ZINC_FINGER_C2H2_1"/>
    <property type="match status" value="1"/>
</dbReference>
<dbReference type="PROSITE" id="PS00463">
    <property type="entry name" value="ZN2_CY6_FUNGAL_1"/>
    <property type="match status" value="1"/>
</dbReference>
<dbReference type="GeneID" id="43659566"/>
<reference evidence="11 12" key="1">
    <citation type="submission" date="2019-04" db="EMBL/GenBank/DDBJ databases">
        <title>Friends and foes A comparative genomics studyof 23 Aspergillus species from section Flavi.</title>
        <authorList>
            <consortium name="DOE Joint Genome Institute"/>
            <person name="Kjaerbolling I."/>
            <person name="Vesth T."/>
            <person name="Frisvad J.C."/>
            <person name="Nybo J.L."/>
            <person name="Theobald S."/>
            <person name="Kildgaard S."/>
            <person name="Isbrandt T."/>
            <person name="Kuo A."/>
            <person name="Sato A."/>
            <person name="Lyhne E.K."/>
            <person name="Kogle M.E."/>
            <person name="Wiebenga A."/>
            <person name="Kun R.S."/>
            <person name="Lubbers R.J."/>
            <person name="Makela M.R."/>
            <person name="Barry K."/>
            <person name="Chovatia M."/>
            <person name="Clum A."/>
            <person name="Daum C."/>
            <person name="Haridas S."/>
            <person name="He G."/>
            <person name="LaButti K."/>
            <person name="Lipzen A."/>
            <person name="Mondo S."/>
            <person name="Riley R."/>
            <person name="Salamov A."/>
            <person name="Simmons B.A."/>
            <person name="Magnuson J.K."/>
            <person name="Henrissat B."/>
            <person name="Mortensen U.H."/>
            <person name="Larsen T.O."/>
            <person name="Devries R.P."/>
            <person name="Grigoriev I.V."/>
            <person name="Machida M."/>
            <person name="Baker S.E."/>
            <person name="Andersen M.R."/>
        </authorList>
    </citation>
    <scope>NUCLEOTIDE SEQUENCE [LARGE SCALE GENOMIC DNA]</scope>
    <source>
        <strain evidence="11 12">CBS 763.97</strain>
    </source>
</reference>
<keyword evidence="6" id="KW-0539">Nucleus</keyword>
<dbReference type="PANTHER" id="PTHR47660:SF3">
    <property type="entry name" value="FINGER DOMAIN PROTEIN, PUTATIVE (AFU_ORTHOLOGUE AFUA_4G03310)-RELATED"/>
    <property type="match status" value="1"/>
</dbReference>
<dbReference type="AlphaFoldDB" id="A0A5N6ZPK0"/>
<dbReference type="SUPFAM" id="SSF57667">
    <property type="entry name" value="beta-beta-alpha zinc fingers"/>
    <property type="match status" value="1"/>
</dbReference>
<keyword evidence="7" id="KW-0863">Zinc-finger</keyword>
<evidence type="ECO:0000313" key="11">
    <source>
        <dbReference type="EMBL" id="KAE8358110.1"/>
    </source>
</evidence>
<dbReference type="InterPro" id="IPR036864">
    <property type="entry name" value="Zn2-C6_fun-type_DNA-bd_sf"/>
</dbReference>
<evidence type="ECO:0000256" key="2">
    <source>
        <dbReference type="ARBA" id="ARBA00022833"/>
    </source>
</evidence>
<evidence type="ECO:0000256" key="1">
    <source>
        <dbReference type="ARBA" id="ARBA00022723"/>
    </source>
</evidence>
<evidence type="ECO:0008006" key="13">
    <source>
        <dbReference type="Google" id="ProtNLM"/>
    </source>
</evidence>
<dbReference type="GO" id="GO:0006351">
    <property type="term" value="P:DNA-templated transcription"/>
    <property type="evidence" value="ECO:0007669"/>
    <property type="project" value="InterPro"/>
</dbReference>
<keyword evidence="2" id="KW-0862">Zinc</keyword>
<evidence type="ECO:0000256" key="3">
    <source>
        <dbReference type="ARBA" id="ARBA00023015"/>
    </source>
</evidence>
<dbReference type="CDD" id="cd12148">
    <property type="entry name" value="fungal_TF_MHR"/>
    <property type="match status" value="1"/>
</dbReference>
<dbReference type="Proteomes" id="UP000326268">
    <property type="component" value="Unassembled WGS sequence"/>
</dbReference>
<dbReference type="InterPro" id="IPR013087">
    <property type="entry name" value="Znf_C2H2_type"/>
</dbReference>
<dbReference type="OrthoDB" id="10261408at2759"/>
<keyword evidence="4" id="KW-0238">DNA-binding</keyword>
<dbReference type="InterPro" id="IPR036236">
    <property type="entry name" value="Znf_C2H2_sf"/>
</dbReference>
<evidence type="ECO:0000256" key="8">
    <source>
        <dbReference type="SAM" id="MobiDB-lite"/>
    </source>
</evidence>
<dbReference type="CDD" id="cd00067">
    <property type="entry name" value="GAL4"/>
    <property type="match status" value="1"/>
</dbReference>
<dbReference type="PANTHER" id="PTHR47660">
    <property type="entry name" value="TRANSCRIPTION FACTOR WITH C2H2 AND ZN(2)-CYS(6) DNA BINDING DOMAIN (EUROFUNG)-RELATED-RELATED"/>
    <property type="match status" value="1"/>
</dbReference>
<keyword evidence="5" id="KW-0804">Transcription</keyword>
<evidence type="ECO:0000256" key="5">
    <source>
        <dbReference type="ARBA" id="ARBA00023163"/>
    </source>
</evidence>
<name>A0A5N6ZPK0_9EURO</name>
<keyword evidence="12" id="KW-1185">Reference proteome</keyword>
<dbReference type="InterPro" id="IPR007219">
    <property type="entry name" value="XnlR_reg_dom"/>
</dbReference>
<dbReference type="RefSeq" id="XP_031921191.1">
    <property type="nucleotide sequence ID" value="XM_032075120.1"/>
</dbReference>
<dbReference type="GO" id="GO:0003677">
    <property type="term" value="F:DNA binding"/>
    <property type="evidence" value="ECO:0007669"/>
    <property type="project" value="UniProtKB-KW"/>
</dbReference>
<keyword evidence="1" id="KW-0479">Metal-binding</keyword>
<sequence length="394" mass="44823">MHTQLFSCRFPRCNASYHRKEHRRRHETHHSGGQAFKCSTCDQSFGRSDTLRRHMRSMHGVEKPSRKKSACADCRNQKTRCQGGSPCTNCIRRGLQCSLAQQKEDNRKQTSNLSGSKDTPSMPHGSLNYLSASRSETERHYIAVYFKLFHPYWPFIHQISFKGSDESPLLVQSMVVIGIWLSNEDGGQSRAAALHNVLSLAIRQQTKLWDASEFENACISCSWPIPTYQAILLHIIFAMLYKNSGVLGLDLKPSLSAADAEVLSRLVMSCKKLDMLYYPNMLARYCQNDLPAYIWVGIEEIKRFNITLYKVCTAYSGKDASRDAPDTTAVSMRRLRAQDLQFPLPKNSLLWNAISKAEWVSIATKDVYHHNLNNNLENEWISKSAHILEALDTA</sequence>
<gene>
    <name evidence="11" type="ORF">BDV27DRAFT_169765</name>
</gene>
<dbReference type="InterPro" id="IPR001138">
    <property type="entry name" value="Zn2Cys6_DnaBD"/>
</dbReference>
<feature type="region of interest" description="Disordered" evidence="8">
    <location>
        <begin position="101"/>
        <end position="128"/>
    </location>
</feature>
<dbReference type="Pfam" id="PF00096">
    <property type="entry name" value="zf-C2H2"/>
    <property type="match status" value="1"/>
</dbReference>
<evidence type="ECO:0000256" key="6">
    <source>
        <dbReference type="ARBA" id="ARBA00023242"/>
    </source>
</evidence>
<dbReference type="SUPFAM" id="SSF57701">
    <property type="entry name" value="Zn2/Cys6 DNA-binding domain"/>
    <property type="match status" value="1"/>
</dbReference>
<dbReference type="GO" id="GO:0000981">
    <property type="term" value="F:DNA-binding transcription factor activity, RNA polymerase II-specific"/>
    <property type="evidence" value="ECO:0007669"/>
    <property type="project" value="InterPro"/>
</dbReference>
<dbReference type="Pfam" id="PF00172">
    <property type="entry name" value="Zn_clus"/>
    <property type="match status" value="1"/>
</dbReference>
<dbReference type="PROSITE" id="PS50048">
    <property type="entry name" value="ZN2_CY6_FUNGAL_2"/>
    <property type="match status" value="1"/>
</dbReference>
<dbReference type="SMART" id="SM00066">
    <property type="entry name" value="GAL4"/>
    <property type="match status" value="1"/>
</dbReference>
<dbReference type="Gene3D" id="3.30.160.60">
    <property type="entry name" value="Classic Zinc Finger"/>
    <property type="match status" value="1"/>
</dbReference>